<proteinExistence type="predicted"/>
<gene>
    <name evidence="1" type="ORF">CE91St55_05350</name>
    <name evidence="2" type="ORF">DXD79_32085</name>
</gene>
<organism evidence="2 3">
    <name type="scientific">Hungatella hathewayi</name>
    <dbReference type="NCBI Taxonomy" id="154046"/>
    <lineage>
        <taxon>Bacteria</taxon>
        <taxon>Bacillati</taxon>
        <taxon>Bacillota</taxon>
        <taxon>Clostridia</taxon>
        <taxon>Lachnospirales</taxon>
        <taxon>Lachnospiraceae</taxon>
        <taxon>Hungatella</taxon>
    </lineage>
</organism>
<evidence type="ECO:0000313" key="3">
    <source>
        <dbReference type="Proteomes" id="UP000263014"/>
    </source>
</evidence>
<comment type="caution">
    <text evidence="2">The sequence shown here is derived from an EMBL/GenBank/DDBJ whole genome shotgun (WGS) entry which is preliminary data.</text>
</comment>
<dbReference type="EMBL" id="QSON01000031">
    <property type="protein sequence ID" value="RGI95446.1"/>
    <property type="molecule type" value="Genomic_DNA"/>
</dbReference>
<evidence type="ECO:0000313" key="2">
    <source>
        <dbReference type="EMBL" id="RGI95446.1"/>
    </source>
</evidence>
<protein>
    <submittedName>
        <fullName evidence="2">Uncharacterized protein</fullName>
    </submittedName>
</protein>
<dbReference type="RefSeq" id="WP_117624320.1">
    <property type="nucleotide sequence ID" value="NZ_BQNJ01000001.1"/>
</dbReference>
<dbReference type="AlphaFoldDB" id="A0A374NWQ2"/>
<accession>A0A374NWQ2</accession>
<dbReference type="Proteomes" id="UP000263014">
    <property type="component" value="Unassembled WGS sequence"/>
</dbReference>
<name>A0A374NWQ2_9FIRM</name>
<reference evidence="1" key="2">
    <citation type="submission" date="2022-01" db="EMBL/GenBank/DDBJ databases">
        <title>Novel bile acid biosynthetic pathways are enriched in the microbiome of centenarians.</title>
        <authorList>
            <person name="Sato Y."/>
            <person name="Atarashi K."/>
            <person name="Plichta R.D."/>
            <person name="Arai Y."/>
            <person name="Sasajima S."/>
            <person name="Kearney M.S."/>
            <person name="Suda W."/>
            <person name="Takeshita K."/>
            <person name="Sasaki T."/>
            <person name="Okamoto S."/>
            <person name="Skelly N.A."/>
            <person name="Okamura Y."/>
            <person name="Vlamakis H."/>
            <person name="Li Y."/>
            <person name="Tanoue T."/>
            <person name="Takei H."/>
            <person name="Nittono H."/>
            <person name="Narushima S."/>
            <person name="Irie J."/>
            <person name="Itoh H."/>
            <person name="Moriya K."/>
            <person name="Sugiura Y."/>
            <person name="Suematsu M."/>
            <person name="Moritoki N."/>
            <person name="Shibata S."/>
            <person name="Littman R.D."/>
            <person name="Fischbach A.M."/>
            <person name="Uwamino Y."/>
            <person name="Inoue T."/>
            <person name="Honda A."/>
            <person name="Hattori M."/>
            <person name="Murai T."/>
            <person name="Xavier J.R."/>
            <person name="Hirose N."/>
            <person name="Honda K."/>
        </authorList>
    </citation>
    <scope>NUCLEOTIDE SEQUENCE</scope>
    <source>
        <strain evidence="1">CE91-St55</strain>
    </source>
</reference>
<dbReference type="EMBL" id="BQNJ01000001">
    <property type="protein sequence ID" value="GKG98553.1"/>
    <property type="molecule type" value="Genomic_DNA"/>
</dbReference>
<sequence length="193" mass="22696">MQYRILSEEMQDREVKVLMSMLVPGSVVQRIERLHDVNGIDVYFKRGVSDQELMVSFFPDEVEECQFYIPIENLRLYTLYNLIEGYSTFWSHAPVNPDKESKLADPLLDEVIAFWERQFLEEGDLKDTHMKCGETWDRIVHYSMEANDGLKEDVSRLEELDSTFQRSCRKYFYVQGLTDAYRVLSLVGALKPE</sequence>
<dbReference type="Proteomes" id="UP001055091">
    <property type="component" value="Unassembled WGS sequence"/>
</dbReference>
<evidence type="ECO:0000313" key="1">
    <source>
        <dbReference type="EMBL" id="GKG98553.1"/>
    </source>
</evidence>
<reference evidence="2 3" key="1">
    <citation type="submission" date="2018-08" db="EMBL/GenBank/DDBJ databases">
        <title>A genome reference for cultivated species of the human gut microbiota.</title>
        <authorList>
            <person name="Zou Y."/>
            <person name="Xue W."/>
            <person name="Luo G."/>
        </authorList>
    </citation>
    <scope>NUCLEOTIDE SEQUENCE [LARGE SCALE GENOMIC DNA]</scope>
    <source>
        <strain evidence="2 3">TM09-12</strain>
    </source>
</reference>